<accession>A0A2M7H2M2</accession>
<dbReference type="Proteomes" id="UP000230292">
    <property type="component" value="Unassembled WGS sequence"/>
</dbReference>
<gene>
    <name evidence="1" type="ORF">COW24_05170</name>
</gene>
<protein>
    <submittedName>
        <fullName evidence="1">Uncharacterized protein</fullName>
    </submittedName>
</protein>
<sequence length="159" mass="18223">MLDEIKNETNTIIQRDLLMDAIDTVDDEMTEYASTLLEDSNVDLAGAAYVVVLNGDPEQADELIAMATDRIQSDPLFSGKLLWALMTRFDKPERRFIEELLSWAASNEYYEVVRDVAMRLADFHHTEDTLVAMIQDMVDSSDMQASVREETEYFLEQLD</sequence>
<comment type="caution">
    <text evidence="1">The sequence shown here is derived from an EMBL/GenBank/DDBJ whole genome shotgun (WGS) entry which is preliminary data.</text>
</comment>
<name>A0A2M7H2M2_9BACT</name>
<dbReference type="EMBL" id="PFGC01000051">
    <property type="protein sequence ID" value="PIW36473.1"/>
    <property type="molecule type" value="Genomic_DNA"/>
</dbReference>
<dbReference type="AlphaFoldDB" id="A0A2M7H2M2"/>
<reference evidence="1 2" key="1">
    <citation type="submission" date="2017-09" db="EMBL/GenBank/DDBJ databases">
        <title>Depth-based differentiation of microbial function through sediment-hosted aquifers and enrichment of novel symbionts in the deep terrestrial subsurface.</title>
        <authorList>
            <person name="Probst A.J."/>
            <person name="Ladd B."/>
            <person name="Jarett J.K."/>
            <person name="Geller-Mcgrath D.E."/>
            <person name="Sieber C.M."/>
            <person name="Emerson J.B."/>
            <person name="Anantharaman K."/>
            <person name="Thomas B.C."/>
            <person name="Malmstrom R."/>
            <person name="Stieglmeier M."/>
            <person name="Klingl A."/>
            <person name="Woyke T."/>
            <person name="Ryan C.M."/>
            <person name="Banfield J.F."/>
        </authorList>
    </citation>
    <scope>NUCLEOTIDE SEQUENCE [LARGE SCALE GENOMIC DNA]</scope>
    <source>
        <strain evidence="1">CG15_BIG_FIL_POST_REV_8_21_14_020_45_12</strain>
    </source>
</reference>
<proteinExistence type="predicted"/>
<organism evidence="1 2">
    <name type="scientific">Candidatus Kerfeldbacteria bacterium CG15_BIG_FIL_POST_REV_8_21_14_020_45_12</name>
    <dbReference type="NCBI Taxonomy" id="2014247"/>
    <lineage>
        <taxon>Bacteria</taxon>
        <taxon>Candidatus Kerfeldiibacteriota</taxon>
    </lineage>
</organism>
<evidence type="ECO:0000313" key="1">
    <source>
        <dbReference type="EMBL" id="PIW36473.1"/>
    </source>
</evidence>
<evidence type="ECO:0000313" key="2">
    <source>
        <dbReference type="Proteomes" id="UP000230292"/>
    </source>
</evidence>